<dbReference type="EMBL" id="KZ857382">
    <property type="protein sequence ID" value="RDX55604.1"/>
    <property type="molecule type" value="Genomic_DNA"/>
</dbReference>
<sequence length="628" mass="69321">MDSLEPQEPPWKKLKLSLERPYKDDSGEPIPELLDITPDGQHIYRPREDPTAAVGTKLRRIFLERGLDFFDAEKETRTSIARESQEDAEQADASPKDGESSEPSHHMTPEELFKMRLLLMPQLYVAFGEMTQARDLLTLLLSSSLSTQPSTLPPSPLAATVVTKPPPIISLQAFNAQLTIGGKDKALRSAADLFKSAADQMEQSRVFGEKYWVDALKIRRGNWGLIPAPLPLGSATGKGADKTSKDFLISYGLEEAPTLFRRRAIGRMSTLGAGSSSLEFPMRQRTRLRVSISRTSPDGTRQTSHNLLSDPDDGSLDGSLRAAQAEVVEQEVFAALIREASSLPTASAEVSERLILIDAAQNTELRFELVDGDKLRNDDREIDPYCDLVYSLLHVLLSRAHAVLKSSRLSKASIAPVPAVQPPPILQPIIDILQYREFWERVREEIDRVVAALRLAGVSTKVHYDPVADGGETLVASLLSDKSRPVGGDALLRIDDRHTLRFTTASPSTLIVHLPQATLPIASISQLTQLLVDEISSRLLSRICEIGTELCERVNGTWFVDLLSGRCVGRWEGCTLNFRINFVGDAISCSASRSGRDNRPSHVEGYRPGGQLSLLEWVRHTIESSLGR</sequence>
<comment type="function">
    <text evidence="8">Component of the Mediator complex, a coactivator involved in the regulated transcription of nearly all RNA polymerase II-dependent genes. Mediator functions as a bridge to convey information from gene-specific regulatory proteins to the basal RNA polymerase II transcription machinery. Mediator is recruited to promoters by direct interactions with regulatory proteins and serves as a scaffold for the assembly of a functional preinitiation complex with RNA polymerase II and the general transcription factors.</text>
</comment>
<feature type="region of interest" description="Disordered" evidence="9">
    <location>
        <begin position="1"/>
        <end position="51"/>
    </location>
</feature>
<comment type="subcellular location">
    <subcellularLocation>
        <location evidence="1 8">Nucleus</location>
    </subcellularLocation>
</comment>
<feature type="compositionally biased region" description="Polar residues" evidence="9">
    <location>
        <begin position="292"/>
        <end position="306"/>
    </location>
</feature>
<dbReference type="Pfam" id="PF10156">
    <property type="entry name" value="Med17"/>
    <property type="match status" value="1"/>
</dbReference>
<gene>
    <name evidence="8" type="primary">MED17</name>
    <name evidence="10" type="ORF">OH76DRAFT_1396996</name>
</gene>
<feature type="region of interest" description="Disordered" evidence="9">
    <location>
        <begin position="290"/>
        <end position="315"/>
    </location>
</feature>
<dbReference type="STRING" id="139420.A0A371DSX0"/>
<protein>
    <recommendedName>
        <fullName evidence="3 8">Mediator of RNA polymerase II transcription subunit 17</fullName>
    </recommendedName>
    <alternativeName>
        <fullName evidence="7 8">Mediator complex subunit 17</fullName>
    </alternativeName>
</protein>
<dbReference type="PANTHER" id="PTHR13114:SF7">
    <property type="entry name" value="MEDIATOR OF RNA POLYMERASE II TRANSCRIPTION SUBUNIT 17"/>
    <property type="match status" value="1"/>
</dbReference>
<keyword evidence="11" id="KW-1185">Reference proteome</keyword>
<dbReference type="OrthoDB" id="10251234at2759"/>
<keyword evidence="5 8" id="KW-0804">Transcription</keyword>
<feature type="compositionally biased region" description="Basic and acidic residues" evidence="9">
    <location>
        <begin position="94"/>
        <end position="107"/>
    </location>
</feature>
<organism evidence="10 11">
    <name type="scientific">Lentinus brumalis</name>
    <dbReference type="NCBI Taxonomy" id="2498619"/>
    <lineage>
        <taxon>Eukaryota</taxon>
        <taxon>Fungi</taxon>
        <taxon>Dikarya</taxon>
        <taxon>Basidiomycota</taxon>
        <taxon>Agaricomycotina</taxon>
        <taxon>Agaricomycetes</taxon>
        <taxon>Polyporales</taxon>
        <taxon>Polyporaceae</taxon>
        <taxon>Lentinus</taxon>
    </lineage>
</organism>
<evidence type="ECO:0000256" key="1">
    <source>
        <dbReference type="ARBA" id="ARBA00004123"/>
    </source>
</evidence>
<evidence type="ECO:0000256" key="5">
    <source>
        <dbReference type="ARBA" id="ARBA00023163"/>
    </source>
</evidence>
<dbReference type="GO" id="GO:0016592">
    <property type="term" value="C:mediator complex"/>
    <property type="evidence" value="ECO:0007669"/>
    <property type="project" value="InterPro"/>
</dbReference>
<dbReference type="GO" id="GO:0006357">
    <property type="term" value="P:regulation of transcription by RNA polymerase II"/>
    <property type="evidence" value="ECO:0007669"/>
    <property type="project" value="InterPro"/>
</dbReference>
<evidence type="ECO:0000256" key="3">
    <source>
        <dbReference type="ARBA" id="ARBA00019610"/>
    </source>
</evidence>
<comment type="subunit">
    <text evidence="8">Component of the Mediator complex.</text>
</comment>
<evidence type="ECO:0000313" key="10">
    <source>
        <dbReference type="EMBL" id="RDX55604.1"/>
    </source>
</evidence>
<evidence type="ECO:0000256" key="7">
    <source>
        <dbReference type="ARBA" id="ARBA00032014"/>
    </source>
</evidence>
<reference evidence="10 11" key="1">
    <citation type="journal article" date="2018" name="Biotechnol. Biofuels">
        <title>Integrative visual omics of the white-rot fungus Polyporus brumalis exposes the biotechnological potential of its oxidative enzymes for delignifying raw plant biomass.</title>
        <authorList>
            <person name="Miyauchi S."/>
            <person name="Rancon A."/>
            <person name="Drula E."/>
            <person name="Hage H."/>
            <person name="Chaduli D."/>
            <person name="Favel A."/>
            <person name="Grisel S."/>
            <person name="Henrissat B."/>
            <person name="Herpoel-Gimbert I."/>
            <person name="Ruiz-Duenas F.J."/>
            <person name="Chevret D."/>
            <person name="Hainaut M."/>
            <person name="Lin J."/>
            <person name="Wang M."/>
            <person name="Pangilinan J."/>
            <person name="Lipzen A."/>
            <person name="Lesage-Meessen L."/>
            <person name="Navarro D."/>
            <person name="Riley R."/>
            <person name="Grigoriev I.V."/>
            <person name="Zhou S."/>
            <person name="Raouche S."/>
            <person name="Rosso M.N."/>
        </authorList>
    </citation>
    <scope>NUCLEOTIDE SEQUENCE [LARGE SCALE GENOMIC DNA]</scope>
    <source>
        <strain evidence="10 11">BRFM 1820</strain>
    </source>
</reference>
<feature type="compositionally biased region" description="Basic and acidic residues" evidence="9">
    <location>
        <begin position="16"/>
        <end position="26"/>
    </location>
</feature>
<evidence type="ECO:0000256" key="8">
    <source>
        <dbReference type="RuleBase" id="RU364140"/>
    </source>
</evidence>
<keyword evidence="8" id="KW-0010">Activator</keyword>
<evidence type="ECO:0000256" key="2">
    <source>
        <dbReference type="ARBA" id="ARBA00005635"/>
    </source>
</evidence>
<accession>A0A371DSX0</accession>
<proteinExistence type="inferred from homology"/>
<evidence type="ECO:0000256" key="9">
    <source>
        <dbReference type="SAM" id="MobiDB-lite"/>
    </source>
</evidence>
<comment type="similarity">
    <text evidence="2 8">Belongs to the Mediator complex subunit 17 family.</text>
</comment>
<dbReference type="GO" id="GO:0070847">
    <property type="term" value="C:core mediator complex"/>
    <property type="evidence" value="ECO:0007669"/>
    <property type="project" value="TreeGrafter"/>
</dbReference>
<feature type="region of interest" description="Disordered" evidence="9">
    <location>
        <begin position="76"/>
        <end position="107"/>
    </location>
</feature>
<dbReference type="Proteomes" id="UP000256964">
    <property type="component" value="Unassembled WGS sequence"/>
</dbReference>
<dbReference type="InterPro" id="IPR019313">
    <property type="entry name" value="Mediator_Med17"/>
</dbReference>
<evidence type="ECO:0000313" key="11">
    <source>
        <dbReference type="Proteomes" id="UP000256964"/>
    </source>
</evidence>
<evidence type="ECO:0000256" key="6">
    <source>
        <dbReference type="ARBA" id="ARBA00023242"/>
    </source>
</evidence>
<dbReference type="GO" id="GO:0003712">
    <property type="term" value="F:transcription coregulator activity"/>
    <property type="evidence" value="ECO:0007669"/>
    <property type="project" value="InterPro"/>
</dbReference>
<dbReference type="PANTHER" id="PTHR13114">
    <property type="entry name" value="MEDIATOR OF RNA POLYMERASE II TRANSCRIPTION SUBUNIT 17"/>
    <property type="match status" value="1"/>
</dbReference>
<dbReference type="AlphaFoldDB" id="A0A371DSX0"/>
<keyword evidence="4 8" id="KW-0805">Transcription regulation</keyword>
<evidence type="ECO:0000256" key="4">
    <source>
        <dbReference type="ARBA" id="ARBA00023015"/>
    </source>
</evidence>
<keyword evidence="6 8" id="KW-0539">Nucleus</keyword>
<name>A0A371DSX0_9APHY</name>